<dbReference type="InterPro" id="IPR039682">
    <property type="entry name" value="Sec8/EXOC4"/>
</dbReference>
<gene>
    <name evidence="7" type="ORF">B9Z19DRAFT_1100981</name>
</gene>
<evidence type="ECO:0000256" key="1">
    <source>
        <dbReference type="ARBA" id="ARBA00022448"/>
    </source>
</evidence>
<dbReference type="EMBL" id="NESQ01000099">
    <property type="protein sequence ID" value="PUU79110.1"/>
    <property type="molecule type" value="Genomic_DNA"/>
</dbReference>
<dbReference type="GO" id="GO:0015031">
    <property type="term" value="P:protein transport"/>
    <property type="evidence" value="ECO:0007669"/>
    <property type="project" value="UniProtKB-KW"/>
</dbReference>
<dbReference type="Proteomes" id="UP000244722">
    <property type="component" value="Unassembled WGS sequence"/>
</dbReference>
<keyword evidence="8" id="KW-1185">Reference proteome</keyword>
<comment type="caution">
    <text evidence="7">The sequence shown here is derived from an EMBL/GenBank/DDBJ whole genome shotgun (WGS) entry which is preliminary data.</text>
</comment>
<keyword evidence="3 4" id="KW-0653">Protein transport</keyword>
<dbReference type="Pfam" id="PF04048">
    <property type="entry name" value="Sec8_N"/>
    <property type="match status" value="1"/>
</dbReference>
<accession>A0A2T6ZUE1</accession>
<dbReference type="GO" id="GO:0006612">
    <property type="term" value="P:protein targeting to membrane"/>
    <property type="evidence" value="ECO:0007669"/>
    <property type="project" value="UniProtKB-UniRule"/>
</dbReference>
<protein>
    <recommendedName>
        <fullName evidence="4">Exocyst complex component Sec8</fullName>
    </recommendedName>
</protein>
<dbReference type="GO" id="GO:0000145">
    <property type="term" value="C:exocyst"/>
    <property type="evidence" value="ECO:0007669"/>
    <property type="project" value="UniProtKB-UniRule"/>
</dbReference>
<dbReference type="InterPro" id="IPR007191">
    <property type="entry name" value="Sec8_exocyst_N"/>
</dbReference>
<dbReference type="PANTHER" id="PTHR14146">
    <property type="entry name" value="EXOCYST COMPLEX COMPONENT 4"/>
    <property type="match status" value="1"/>
</dbReference>
<evidence type="ECO:0000259" key="5">
    <source>
        <dbReference type="Pfam" id="PF04048"/>
    </source>
</evidence>
<evidence type="ECO:0000313" key="8">
    <source>
        <dbReference type="Proteomes" id="UP000244722"/>
    </source>
</evidence>
<name>A0A2T6ZUE1_TUBBO</name>
<dbReference type="GO" id="GO:0006904">
    <property type="term" value="P:vesicle docking involved in exocytosis"/>
    <property type="evidence" value="ECO:0007669"/>
    <property type="project" value="InterPro"/>
</dbReference>
<keyword evidence="2 4" id="KW-0268">Exocytosis</keyword>
<evidence type="ECO:0000256" key="2">
    <source>
        <dbReference type="ARBA" id="ARBA00022483"/>
    </source>
</evidence>
<evidence type="ECO:0000313" key="7">
    <source>
        <dbReference type="EMBL" id="PUU79110.1"/>
    </source>
</evidence>
<feature type="domain" description="Exocyst complex component Sec8 N-terminal" evidence="5">
    <location>
        <begin position="4"/>
        <end position="126"/>
    </location>
</feature>
<dbReference type="Pfam" id="PF20652">
    <property type="entry name" value="Sec8_C"/>
    <property type="match status" value="1"/>
</dbReference>
<dbReference type="OrthoDB" id="272977at2759"/>
<evidence type="ECO:0000256" key="4">
    <source>
        <dbReference type="RuleBase" id="RU367079"/>
    </source>
</evidence>
<dbReference type="GO" id="GO:0090522">
    <property type="term" value="P:vesicle tethering involved in exocytosis"/>
    <property type="evidence" value="ECO:0007669"/>
    <property type="project" value="UniProtKB-UniRule"/>
</dbReference>
<sequence>MTLDSCVPVKVALQLMDTSSLGRAYQYDGYRQTHNQLQHALQSIVNDHHQGFNSSIGTFHSIMRSITTSQAKVRALRESLVQAKTDLSTSKPEVKNMVETSQTYDKMLRTLNLIEQLNGVPEKLEARISEKRFLTAVEVLSDALRVIKQPEMMEVGALSDLRTYLGSQESSLADILIEELHNHLYLKSPYCMDRWKPYSPHQKDSLVMKARGKGPLQVFLDSADFTQPMIEDANANKNPEADSLCYIRLLLEALNRLGHISNAVGTVNQRLPVELFKLVEKTNNEVDQRHPSSLTGIARSIGTFTKALDLGLSDNDVRVTVIYDLLWTLYSKFAAVMEGHRVIYEVVKGISRRGGSEDVASLAGGFMEVWQLIQSEMRSLLHDYLTMADSRSVSSAPKGLHHAINNIVTGKMPRDKNKILFKLSSTDSNSASIKKDQDDLESILKASVPGLVSESLRPAATSSDVNTSSDGAATGHKLLIEPSVFNMGLLLPPSLAFLNRIKDIVPPGSGIVLSTLTSFLDDFLVNVFHPSLEDTIRDLFNQTTSDLDAFQQDPQWASVAKKPVMKGATAFFGLITALCKMLDTIPPDQAFGQLTIDLLHSYYEKCHEWYKELVARHRAGPEDGTTPMLDMKRSAQWARVDDIRSAMHDLWAGNEEGEALKRETEVELKEQEGITLTLADLITDRKVANSLCILYSSMKWLASNVVQLRHVEDTQSFSRQEGGLSGRRRRHWTLISGESSMSRDETTKSIYLPMTTETVSGFDGVVNSFQELANTILFTLRAEARCHVLHYLDICMKEGNYCLDSPVNAPDPNILTLNADLVWFDEDISHLLRDKETKFLVKGLSAMMDHLLVANANCIKIINQEGVERMQLNILVLQQNLKNIEAGGELARASAFYALYAGGMENLIKAAKEGKIGFSYDDLKVLVELYFSEAMSNRRESASALQARRSLNENLLALSEIMWTL</sequence>
<feature type="domain" description="Exocyst complex component Sec8 middle helical bundle" evidence="6">
    <location>
        <begin position="238"/>
        <end position="495"/>
    </location>
</feature>
<dbReference type="AlphaFoldDB" id="A0A2T6ZUE1"/>
<comment type="function">
    <text evidence="4">Component of the exocyst complex involved in the docking of exocytic vesicles with fusion sites on the plasma membrane.</text>
</comment>
<evidence type="ECO:0000256" key="3">
    <source>
        <dbReference type="ARBA" id="ARBA00022927"/>
    </source>
</evidence>
<dbReference type="STRING" id="42251.A0A2T6ZUE1"/>
<evidence type="ECO:0000259" key="6">
    <source>
        <dbReference type="Pfam" id="PF20652"/>
    </source>
</evidence>
<reference evidence="7 8" key="1">
    <citation type="submission" date="2017-04" db="EMBL/GenBank/DDBJ databases">
        <title>Draft genome sequence of Tuber borchii Vittad., a whitish edible truffle.</title>
        <authorList>
            <consortium name="DOE Joint Genome Institute"/>
            <person name="Murat C."/>
            <person name="Kuo A."/>
            <person name="Barry K.W."/>
            <person name="Clum A."/>
            <person name="Dockter R.B."/>
            <person name="Fauchery L."/>
            <person name="Iotti M."/>
            <person name="Kohler A."/>
            <person name="Labutti K."/>
            <person name="Lindquist E.A."/>
            <person name="Lipzen A."/>
            <person name="Ohm R.A."/>
            <person name="Wang M."/>
            <person name="Grigoriev I.V."/>
            <person name="Zambonelli A."/>
            <person name="Martin F.M."/>
        </authorList>
    </citation>
    <scope>NUCLEOTIDE SEQUENCE [LARGE SCALE GENOMIC DNA]</scope>
    <source>
        <strain evidence="7 8">Tbo3840</strain>
    </source>
</reference>
<keyword evidence="1 4" id="KW-0813">Transport</keyword>
<dbReference type="GO" id="GO:0006893">
    <property type="term" value="P:Golgi to plasma membrane transport"/>
    <property type="evidence" value="ECO:0007669"/>
    <property type="project" value="TreeGrafter"/>
</dbReference>
<dbReference type="InterPro" id="IPR048630">
    <property type="entry name" value="Sec8_M"/>
</dbReference>
<proteinExistence type="inferred from homology"/>
<comment type="similarity">
    <text evidence="4">Belongs to the SEC8 family.</text>
</comment>
<dbReference type="PANTHER" id="PTHR14146:SF0">
    <property type="entry name" value="EXOCYST COMPLEX COMPONENT 4"/>
    <property type="match status" value="1"/>
</dbReference>
<organism evidence="7 8">
    <name type="scientific">Tuber borchii</name>
    <name type="common">White truffle</name>
    <dbReference type="NCBI Taxonomy" id="42251"/>
    <lineage>
        <taxon>Eukaryota</taxon>
        <taxon>Fungi</taxon>
        <taxon>Dikarya</taxon>
        <taxon>Ascomycota</taxon>
        <taxon>Pezizomycotina</taxon>
        <taxon>Pezizomycetes</taxon>
        <taxon>Pezizales</taxon>
        <taxon>Tuberaceae</taxon>
        <taxon>Tuber</taxon>
    </lineage>
</organism>